<protein>
    <submittedName>
        <fullName evidence="1">Uncharacterized protein</fullName>
    </submittedName>
</protein>
<evidence type="ECO:0000313" key="1">
    <source>
        <dbReference type="EMBL" id="AVJ51798.1"/>
    </source>
</evidence>
<evidence type="ECO:0000313" key="2">
    <source>
        <dbReference type="Proteomes" id="UP000241629"/>
    </source>
</evidence>
<accession>A0A2P1CKT9</accession>
<dbReference type="Proteomes" id="UP000241629">
    <property type="component" value="Segment"/>
</dbReference>
<keyword evidence="2" id="KW-1185">Reference proteome</keyword>
<sequence>MQHILIDMDGMKVIAKHPNFAVLSELGVIMCSESQVVMPLEAYALENLTDLEFQLLYINLTGNKMGVLYDSAAAQKVVLDYLNEIPETELSPYEVGKQCDWCLENDLQGRCTYVPGSNVPSQEQTLWDGFKIPAKPERESAIVSGEVTTDFAPPVQPAFEAVEETAVTRRTDTGQPAAPRTGSVRDTIWTKADELWLAAGSPMDKSAVLKVRREVMNVLEAEGIKKTSSSNELGKWQLNKGIV</sequence>
<reference evidence="1 2" key="1">
    <citation type="submission" date="2018-02" db="EMBL/GenBank/DDBJ databases">
        <title>Complete genome sequence of Pantoea phage vB_PagS_Vid5.</title>
        <authorList>
            <person name="Truncaite L."/>
            <person name="Simoliunas E."/>
            <person name="Meskys R."/>
        </authorList>
    </citation>
    <scope>NUCLEOTIDE SEQUENCE [LARGE SCALE GENOMIC DNA]</scope>
</reference>
<proteinExistence type="predicted"/>
<gene>
    <name evidence="1" type="ORF">Vid5_gp43</name>
</gene>
<dbReference type="EMBL" id="MG948468">
    <property type="protein sequence ID" value="AVJ51798.1"/>
    <property type="molecule type" value="Genomic_DNA"/>
</dbReference>
<dbReference type="OrthoDB" id="7352at10239"/>
<organism evidence="1 2">
    <name type="scientific">Pantoea phage vB_PagS_Vid5</name>
    <dbReference type="NCBI Taxonomy" id="2099652"/>
    <lineage>
        <taxon>Viruses</taxon>
        <taxon>Duplodnaviria</taxon>
        <taxon>Heunggongvirae</taxon>
        <taxon>Uroviricota</taxon>
        <taxon>Caudoviricetes</taxon>
        <taxon>Vidquintavirus</taxon>
        <taxon>Vidquintavirus Vid5</taxon>
    </lineage>
</organism>
<name>A0A2P1CKT9_9CAUD</name>